<dbReference type="EMBL" id="JROU02000840">
    <property type="protein sequence ID" value="OEH78162.1"/>
    <property type="molecule type" value="Genomic_DNA"/>
</dbReference>
<evidence type="ECO:0000313" key="4">
    <source>
        <dbReference type="Proteomes" id="UP000095192"/>
    </source>
</evidence>
<name>A0A1D3D3Y5_9EIME</name>
<reference evidence="3 4" key="1">
    <citation type="journal article" date="2016" name="BMC Genomics">
        <title>Comparative genomics reveals Cyclospora cayetanensis possesses coccidia-like metabolism and invasion components but unique surface antigens.</title>
        <authorList>
            <person name="Liu S."/>
            <person name="Wang L."/>
            <person name="Zheng H."/>
            <person name="Xu Z."/>
            <person name="Roellig D.M."/>
            <person name="Li N."/>
            <person name="Frace M.A."/>
            <person name="Tang K."/>
            <person name="Arrowood M.J."/>
            <person name="Moss D.M."/>
            <person name="Zhang L."/>
            <person name="Feng Y."/>
            <person name="Xiao L."/>
        </authorList>
    </citation>
    <scope>NUCLEOTIDE SEQUENCE [LARGE SCALE GENOMIC DNA]</scope>
    <source>
        <strain evidence="3 4">CHN_HEN01</strain>
    </source>
</reference>
<accession>A0A1D3D3Y5</accession>
<dbReference type="Proteomes" id="UP000095192">
    <property type="component" value="Unassembled WGS sequence"/>
</dbReference>
<keyword evidence="2" id="KW-0472">Membrane</keyword>
<proteinExistence type="predicted"/>
<evidence type="ECO:0000256" key="2">
    <source>
        <dbReference type="SAM" id="Phobius"/>
    </source>
</evidence>
<feature type="transmembrane region" description="Helical" evidence="2">
    <location>
        <begin position="33"/>
        <end position="55"/>
    </location>
</feature>
<dbReference type="VEuPathDB" id="ToxoDB:cyc_02477"/>
<keyword evidence="2" id="KW-1133">Transmembrane helix</keyword>
<comment type="caution">
    <text evidence="3">The sequence shown here is derived from an EMBL/GenBank/DDBJ whole genome shotgun (WGS) entry which is preliminary data.</text>
</comment>
<keyword evidence="2" id="KW-0812">Transmembrane</keyword>
<gene>
    <name evidence="3" type="ORF">cyc_02477</name>
</gene>
<keyword evidence="4" id="KW-1185">Reference proteome</keyword>
<dbReference type="AlphaFoldDB" id="A0A1D3D3Y5"/>
<protein>
    <submittedName>
        <fullName evidence="3">Uncharacterized protein</fullName>
    </submittedName>
</protein>
<dbReference type="InParanoid" id="A0A1D3D3Y5"/>
<feature type="region of interest" description="Disordered" evidence="1">
    <location>
        <begin position="74"/>
        <end position="94"/>
    </location>
</feature>
<evidence type="ECO:0000313" key="3">
    <source>
        <dbReference type="EMBL" id="OEH78162.1"/>
    </source>
</evidence>
<sequence>MLPPVTPATTALAATGAAHVAAPSACLLLEHPFWYWLIAATVMSSPYSPFIVLYLSLLEILRWGNLVGDAPKDPFDERVSSSPTEQPQRQEEASLSPWCLETSFIVPFDSCWVLPEFMPPGVAALQDEHLQRLLKGELLVEPQAAALLQQRSLFTAERIFAGQRTPKEQLQQENDEPSSKQQQSLASLLLLQRSYRRVVVSDGVGLGARSSPAGHAQLMGKQRKLRDASSSRNWCSTTDTSSGRFYISMAYGWVGGALLRRETALRCLKDANPFDTNRIAAPLTLTPQQLRIESGKRSSARLEPHPKSLLVFVEGKRASSGLFSVCTERLFRMEASAMAGGRGDQRQRSACTAALRMAGPARLHLNYDRRGYWIFSAREGTGQQLRLHGGSQGGRTAVKQQQ</sequence>
<evidence type="ECO:0000256" key="1">
    <source>
        <dbReference type="SAM" id="MobiDB-lite"/>
    </source>
</evidence>
<organism evidence="3 4">
    <name type="scientific">Cyclospora cayetanensis</name>
    <dbReference type="NCBI Taxonomy" id="88456"/>
    <lineage>
        <taxon>Eukaryota</taxon>
        <taxon>Sar</taxon>
        <taxon>Alveolata</taxon>
        <taxon>Apicomplexa</taxon>
        <taxon>Conoidasida</taxon>
        <taxon>Coccidia</taxon>
        <taxon>Eucoccidiorida</taxon>
        <taxon>Eimeriorina</taxon>
        <taxon>Eimeriidae</taxon>
        <taxon>Cyclospora</taxon>
    </lineage>
</organism>